<evidence type="ECO:0000256" key="13">
    <source>
        <dbReference type="ARBA" id="ARBA00040794"/>
    </source>
</evidence>
<proteinExistence type="inferred from homology"/>
<dbReference type="GO" id="GO:0044716">
    <property type="term" value="F:8-oxo-GDP phosphatase activity"/>
    <property type="evidence" value="ECO:0007669"/>
    <property type="project" value="TreeGrafter"/>
</dbReference>
<comment type="catalytic activity">
    <reaction evidence="10">
        <text>8-oxo-dGTP + H2O = 8-oxo-dGMP + diphosphate + H(+)</text>
        <dbReference type="Rhea" id="RHEA:31575"/>
        <dbReference type="ChEBI" id="CHEBI:15377"/>
        <dbReference type="ChEBI" id="CHEBI:15378"/>
        <dbReference type="ChEBI" id="CHEBI:33019"/>
        <dbReference type="ChEBI" id="CHEBI:63224"/>
        <dbReference type="ChEBI" id="CHEBI:77896"/>
        <dbReference type="EC" id="3.6.1.55"/>
    </reaction>
</comment>
<evidence type="ECO:0000313" key="20">
    <source>
        <dbReference type="Proteomes" id="UP000823641"/>
    </source>
</evidence>
<comment type="caution">
    <text evidence="19">The sequence shown here is derived from an EMBL/GenBank/DDBJ whole genome shotgun (WGS) entry which is preliminary data.</text>
</comment>
<dbReference type="InterPro" id="IPR000086">
    <property type="entry name" value="NUDIX_hydrolase_dom"/>
</dbReference>
<keyword evidence="5" id="KW-0479">Metal-binding</keyword>
<keyword evidence="6" id="KW-0227">DNA damage</keyword>
<dbReference type="InterPro" id="IPR020084">
    <property type="entry name" value="NUDIX_hydrolase_CS"/>
</dbReference>
<dbReference type="InterPro" id="IPR020476">
    <property type="entry name" value="Nudix_hydrolase"/>
</dbReference>
<keyword evidence="3" id="KW-0515">Mutator protein</keyword>
<name>A0A9D9N3R8_9BACT</name>
<dbReference type="GO" id="GO:0008413">
    <property type="term" value="F:8-oxo-7,8-dihydroguanosine triphosphate pyrophosphatase activity"/>
    <property type="evidence" value="ECO:0007669"/>
    <property type="project" value="TreeGrafter"/>
</dbReference>
<comment type="catalytic activity">
    <reaction evidence="11">
        <text>8-oxo-GTP + H2O = 8-oxo-GMP + diphosphate + H(+)</text>
        <dbReference type="Rhea" id="RHEA:67616"/>
        <dbReference type="ChEBI" id="CHEBI:15377"/>
        <dbReference type="ChEBI" id="CHEBI:15378"/>
        <dbReference type="ChEBI" id="CHEBI:33019"/>
        <dbReference type="ChEBI" id="CHEBI:143553"/>
        <dbReference type="ChEBI" id="CHEBI:145694"/>
    </reaction>
</comment>
<evidence type="ECO:0000256" key="9">
    <source>
        <dbReference type="ARBA" id="ARBA00023204"/>
    </source>
</evidence>
<dbReference type="PROSITE" id="PS51462">
    <property type="entry name" value="NUDIX"/>
    <property type="match status" value="1"/>
</dbReference>
<evidence type="ECO:0000256" key="17">
    <source>
        <dbReference type="RuleBase" id="RU003476"/>
    </source>
</evidence>
<dbReference type="Gene3D" id="3.90.79.10">
    <property type="entry name" value="Nucleoside Triphosphate Pyrophosphohydrolase"/>
    <property type="match status" value="1"/>
</dbReference>
<gene>
    <name evidence="19" type="ORF">IAA73_02850</name>
</gene>
<evidence type="ECO:0000256" key="10">
    <source>
        <dbReference type="ARBA" id="ARBA00035861"/>
    </source>
</evidence>
<reference evidence="19" key="2">
    <citation type="journal article" date="2021" name="PeerJ">
        <title>Extensive microbial diversity within the chicken gut microbiome revealed by metagenomics and culture.</title>
        <authorList>
            <person name="Gilroy R."/>
            <person name="Ravi A."/>
            <person name="Getino M."/>
            <person name="Pursley I."/>
            <person name="Horton D.L."/>
            <person name="Alikhan N.F."/>
            <person name="Baker D."/>
            <person name="Gharbi K."/>
            <person name="Hall N."/>
            <person name="Watson M."/>
            <person name="Adriaenssens E.M."/>
            <person name="Foster-Nyarko E."/>
            <person name="Jarju S."/>
            <person name="Secka A."/>
            <person name="Antonio M."/>
            <person name="Oren A."/>
            <person name="Chaudhuri R.R."/>
            <person name="La Ragione R."/>
            <person name="Hildebrand F."/>
            <person name="Pallen M.J."/>
        </authorList>
    </citation>
    <scope>NUCLEOTIDE SEQUENCE</scope>
    <source>
        <strain evidence="19">G3-3990</strain>
    </source>
</reference>
<dbReference type="PROSITE" id="PS00893">
    <property type="entry name" value="NUDIX_BOX"/>
    <property type="match status" value="1"/>
</dbReference>
<evidence type="ECO:0000256" key="8">
    <source>
        <dbReference type="ARBA" id="ARBA00022842"/>
    </source>
</evidence>
<dbReference type="GO" id="GO:0044715">
    <property type="term" value="F:8-oxo-dGDP phosphatase activity"/>
    <property type="evidence" value="ECO:0007669"/>
    <property type="project" value="TreeGrafter"/>
</dbReference>
<evidence type="ECO:0000256" key="15">
    <source>
        <dbReference type="ARBA" id="ARBA00041979"/>
    </source>
</evidence>
<evidence type="ECO:0000256" key="14">
    <source>
        <dbReference type="ARBA" id="ARBA00041592"/>
    </source>
</evidence>
<keyword evidence="4" id="KW-0235">DNA replication</keyword>
<evidence type="ECO:0000256" key="5">
    <source>
        <dbReference type="ARBA" id="ARBA00022723"/>
    </source>
</evidence>
<dbReference type="AlphaFoldDB" id="A0A9D9N3R8"/>
<dbReference type="CDD" id="cd03425">
    <property type="entry name" value="NUDIX_MutT_NudA_like"/>
    <property type="match status" value="1"/>
</dbReference>
<dbReference type="GO" id="GO:0046872">
    <property type="term" value="F:metal ion binding"/>
    <property type="evidence" value="ECO:0007669"/>
    <property type="project" value="UniProtKB-KW"/>
</dbReference>
<comment type="cofactor">
    <cofactor evidence="1">
        <name>Mg(2+)</name>
        <dbReference type="ChEBI" id="CHEBI:18420"/>
    </cofactor>
</comment>
<comment type="similarity">
    <text evidence="2 17">Belongs to the Nudix hydrolase family.</text>
</comment>
<organism evidence="19 20">
    <name type="scientific">Candidatus Gallipaludibacter merdavium</name>
    <dbReference type="NCBI Taxonomy" id="2840839"/>
    <lineage>
        <taxon>Bacteria</taxon>
        <taxon>Pseudomonadati</taxon>
        <taxon>Bacteroidota</taxon>
        <taxon>Bacteroidia</taxon>
        <taxon>Bacteroidales</taxon>
        <taxon>Candidatus Gallipaludibacter</taxon>
    </lineage>
</organism>
<evidence type="ECO:0000313" key="19">
    <source>
        <dbReference type="EMBL" id="MBO8459257.1"/>
    </source>
</evidence>
<reference evidence="19" key="1">
    <citation type="submission" date="2020-10" db="EMBL/GenBank/DDBJ databases">
        <authorList>
            <person name="Gilroy R."/>
        </authorList>
    </citation>
    <scope>NUCLEOTIDE SEQUENCE</scope>
    <source>
        <strain evidence="19">G3-3990</strain>
    </source>
</reference>
<keyword evidence="8" id="KW-0460">Magnesium</keyword>
<evidence type="ECO:0000256" key="4">
    <source>
        <dbReference type="ARBA" id="ARBA00022705"/>
    </source>
</evidence>
<keyword evidence="7 17" id="KW-0378">Hydrolase</keyword>
<dbReference type="PRINTS" id="PR00502">
    <property type="entry name" value="NUDIXFAMILY"/>
</dbReference>
<sequence length="138" mass="15793">MSDRKFLQVVGAIFVEKGAVFAAMRGASKYAYIANKYEFPGGKIENGESPPEALQRELREELDLDAQIGRHYMTVEHTYPDFDIRLQVYLCEMKSDFKLREHVAFKWLAAEELLSDMWAPADASIIEQVKCDLINNSL</sequence>
<dbReference type="PANTHER" id="PTHR47707">
    <property type="entry name" value="8-OXO-DGTP DIPHOSPHATASE"/>
    <property type="match status" value="1"/>
</dbReference>
<keyword evidence="9" id="KW-0234">DNA repair</keyword>
<dbReference type="Pfam" id="PF00293">
    <property type="entry name" value="NUDIX"/>
    <property type="match status" value="1"/>
</dbReference>
<evidence type="ECO:0000256" key="7">
    <source>
        <dbReference type="ARBA" id="ARBA00022801"/>
    </source>
</evidence>
<evidence type="ECO:0000256" key="16">
    <source>
        <dbReference type="ARBA" id="ARBA00042798"/>
    </source>
</evidence>
<dbReference type="GO" id="GO:0006281">
    <property type="term" value="P:DNA repair"/>
    <property type="evidence" value="ECO:0007669"/>
    <property type="project" value="UniProtKB-KW"/>
</dbReference>
<evidence type="ECO:0000256" key="3">
    <source>
        <dbReference type="ARBA" id="ARBA00022457"/>
    </source>
</evidence>
<dbReference type="InterPro" id="IPR047127">
    <property type="entry name" value="MutT-like"/>
</dbReference>
<dbReference type="EMBL" id="JADIMG010000030">
    <property type="protein sequence ID" value="MBO8459257.1"/>
    <property type="molecule type" value="Genomic_DNA"/>
</dbReference>
<feature type="domain" description="Nudix hydrolase" evidence="18">
    <location>
        <begin position="4"/>
        <end position="130"/>
    </location>
</feature>
<dbReference type="Proteomes" id="UP000823641">
    <property type="component" value="Unassembled WGS sequence"/>
</dbReference>
<accession>A0A9D9N3R8</accession>
<evidence type="ECO:0000256" key="1">
    <source>
        <dbReference type="ARBA" id="ARBA00001946"/>
    </source>
</evidence>
<evidence type="ECO:0000259" key="18">
    <source>
        <dbReference type="PROSITE" id="PS51462"/>
    </source>
</evidence>
<protein>
    <recommendedName>
        <fullName evidence="13">8-oxo-dGTP diphosphatase</fullName>
        <ecNumber evidence="12">3.6.1.55</ecNumber>
    </recommendedName>
    <alternativeName>
        <fullName evidence="16">7,8-dihydro-8-oxoguanine-triphosphatase</fullName>
    </alternativeName>
    <alternativeName>
        <fullName evidence="15">Mutator protein MutT</fullName>
    </alternativeName>
    <alternativeName>
        <fullName evidence="14">dGTP pyrophosphohydrolase</fullName>
    </alternativeName>
</protein>
<dbReference type="GO" id="GO:0035539">
    <property type="term" value="F:8-oxo-7,8-dihydrodeoxyguanosine triphosphate pyrophosphatase activity"/>
    <property type="evidence" value="ECO:0007669"/>
    <property type="project" value="UniProtKB-EC"/>
</dbReference>
<evidence type="ECO:0000256" key="6">
    <source>
        <dbReference type="ARBA" id="ARBA00022763"/>
    </source>
</evidence>
<dbReference type="GO" id="GO:0006260">
    <property type="term" value="P:DNA replication"/>
    <property type="evidence" value="ECO:0007669"/>
    <property type="project" value="UniProtKB-KW"/>
</dbReference>
<dbReference type="PANTHER" id="PTHR47707:SF1">
    <property type="entry name" value="NUDIX HYDROLASE FAMILY PROTEIN"/>
    <property type="match status" value="1"/>
</dbReference>
<evidence type="ECO:0000256" key="12">
    <source>
        <dbReference type="ARBA" id="ARBA00038905"/>
    </source>
</evidence>
<evidence type="ECO:0000256" key="2">
    <source>
        <dbReference type="ARBA" id="ARBA00005582"/>
    </source>
</evidence>
<evidence type="ECO:0000256" key="11">
    <source>
        <dbReference type="ARBA" id="ARBA00036904"/>
    </source>
</evidence>
<dbReference type="InterPro" id="IPR015797">
    <property type="entry name" value="NUDIX_hydrolase-like_dom_sf"/>
</dbReference>
<dbReference type="EC" id="3.6.1.55" evidence="12"/>
<dbReference type="SUPFAM" id="SSF55811">
    <property type="entry name" value="Nudix"/>
    <property type="match status" value="1"/>
</dbReference>